<gene>
    <name evidence="1" type="ORF">METZ01_LOCUS32280</name>
</gene>
<dbReference type="SUPFAM" id="SSF51338">
    <property type="entry name" value="Composite domain of metallo-dependent hydrolases"/>
    <property type="match status" value="1"/>
</dbReference>
<dbReference type="InterPro" id="IPR011059">
    <property type="entry name" value="Metal-dep_hydrolase_composite"/>
</dbReference>
<evidence type="ECO:0008006" key="2">
    <source>
        <dbReference type="Google" id="ProtNLM"/>
    </source>
</evidence>
<feature type="non-terminal residue" evidence="1">
    <location>
        <position position="89"/>
    </location>
</feature>
<proteinExistence type="predicted"/>
<evidence type="ECO:0000313" key="1">
    <source>
        <dbReference type="EMBL" id="SUZ79426.1"/>
    </source>
</evidence>
<protein>
    <recommendedName>
        <fullName evidence="2">Amidohydrolase-related domain-containing protein</fullName>
    </recommendedName>
</protein>
<dbReference type="AlphaFoldDB" id="A0A381QJB4"/>
<organism evidence="1">
    <name type="scientific">marine metagenome</name>
    <dbReference type="NCBI Taxonomy" id="408172"/>
    <lineage>
        <taxon>unclassified sequences</taxon>
        <taxon>metagenomes</taxon>
        <taxon>ecological metagenomes</taxon>
    </lineage>
</organism>
<dbReference type="EMBL" id="UINC01001386">
    <property type="protein sequence ID" value="SUZ79426.1"/>
    <property type="molecule type" value="Genomic_DNA"/>
</dbReference>
<sequence>MHRYRASWLLPIIGPPLKDGWVDVDNGLIVSVGCPDQKVPGSGNPLNHRDCLKQIDLGRVAVMPGLVNAHTHLELSALAGEVPAASAMP</sequence>
<dbReference type="GO" id="GO:0016810">
    <property type="term" value="F:hydrolase activity, acting on carbon-nitrogen (but not peptide) bonds"/>
    <property type="evidence" value="ECO:0007669"/>
    <property type="project" value="InterPro"/>
</dbReference>
<dbReference type="Gene3D" id="2.30.40.10">
    <property type="entry name" value="Urease, subunit C, domain 1"/>
    <property type="match status" value="1"/>
</dbReference>
<reference evidence="1" key="1">
    <citation type="submission" date="2018-05" db="EMBL/GenBank/DDBJ databases">
        <authorList>
            <person name="Lanie J.A."/>
            <person name="Ng W.-L."/>
            <person name="Kazmierczak K.M."/>
            <person name="Andrzejewski T.M."/>
            <person name="Davidsen T.M."/>
            <person name="Wayne K.J."/>
            <person name="Tettelin H."/>
            <person name="Glass J.I."/>
            <person name="Rusch D."/>
            <person name="Podicherti R."/>
            <person name="Tsui H.-C.T."/>
            <person name="Winkler M.E."/>
        </authorList>
    </citation>
    <scope>NUCLEOTIDE SEQUENCE</scope>
</reference>
<name>A0A381QJB4_9ZZZZ</name>
<accession>A0A381QJB4</accession>